<dbReference type="Proteomes" id="UP000248349">
    <property type="component" value="Unassembled WGS sequence"/>
</dbReference>
<dbReference type="OrthoDB" id="20872at2759"/>
<reference evidence="2 3" key="1">
    <citation type="submission" date="2016-12" db="EMBL/GenBank/DDBJ databases">
        <title>The genomes of Aspergillus section Nigri reveals drivers in fungal speciation.</title>
        <authorList>
            <consortium name="DOE Joint Genome Institute"/>
            <person name="Vesth T.C."/>
            <person name="Nybo J."/>
            <person name="Theobald S."/>
            <person name="Brandl J."/>
            <person name="Frisvad J.C."/>
            <person name="Nielsen K.F."/>
            <person name="Lyhne E.K."/>
            <person name="Kogle M.E."/>
            <person name="Kuo A."/>
            <person name="Riley R."/>
            <person name="Clum A."/>
            <person name="Nolan M."/>
            <person name="Lipzen A."/>
            <person name="Salamov A."/>
            <person name="Henrissat B."/>
            <person name="Wiebenga A."/>
            <person name="De Vries R.P."/>
            <person name="Grigoriev I.V."/>
            <person name="Mortensen U.H."/>
            <person name="Andersen M.R."/>
            <person name="Baker S.E."/>
        </authorList>
    </citation>
    <scope>NUCLEOTIDE SEQUENCE [LARGE SCALE GENOMIC DNA]</scope>
    <source>
        <strain evidence="2 3">JOP 1030-1</strain>
    </source>
</reference>
<evidence type="ECO:0000256" key="1">
    <source>
        <dbReference type="SAM" id="MobiDB-lite"/>
    </source>
</evidence>
<dbReference type="AlphaFoldDB" id="A0A318Z9S6"/>
<dbReference type="RefSeq" id="XP_025429159.1">
    <property type="nucleotide sequence ID" value="XM_025578674.1"/>
</dbReference>
<evidence type="ECO:0000313" key="2">
    <source>
        <dbReference type="EMBL" id="PYH43177.1"/>
    </source>
</evidence>
<sequence>MQANHTMDVNAAKNKQVDLQVEECHALYRVLVQQKTPAAEMAPGWPELEAELSADYRTSSLSKLRTLPKTREFVAHALDNIKAAFTHPSPIRDGIWCDQAAFAFREAQKDAAYWIALVRTALRPRRSYELASIVDTSADYHVLDIDGVDIGKHYTWRIERDLWAKFPRATERIRQRLSAAKRMRWRILSRQRRRAPPDAPPQAPAVNTTPDGGGPFPPPPPPPQPLTPEHGCVICPYCNDAAPLNVCSDPAAWREHVRYDFHPYVCLHEQCSVDAAFADAEAWTAHMLEHHWGWGYFYDSNRCMLCRKDLTKIEGSATAHLRAHLEEVMMSTRASPIATRDRHSIASCD</sequence>
<name>A0A318Z9S6_9EURO</name>
<dbReference type="GeneID" id="37079903"/>
<proteinExistence type="predicted"/>
<gene>
    <name evidence="2" type="ORF">BP01DRAFT_403196</name>
</gene>
<accession>A0A318Z9S6</accession>
<evidence type="ECO:0008006" key="4">
    <source>
        <dbReference type="Google" id="ProtNLM"/>
    </source>
</evidence>
<dbReference type="EMBL" id="KZ821246">
    <property type="protein sequence ID" value="PYH43177.1"/>
    <property type="molecule type" value="Genomic_DNA"/>
</dbReference>
<organism evidence="2 3">
    <name type="scientific">Aspergillus saccharolyticus JOP 1030-1</name>
    <dbReference type="NCBI Taxonomy" id="1450539"/>
    <lineage>
        <taxon>Eukaryota</taxon>
        <taxon>Fungi</taxon>
        <taxon>Dikarya</taxon>
        <taxon>Ascomycota</taxon>
        <taxon>Pezizomycotina</taxon>
        <taxon>Eurotiomycetes</taxon>
        <taxon>Eurotiomycetidae</taxon>
        <taxon>Eurotiales</taxon>
        <taxon>Aspergillaceae</taxon>
        <taxon>Aspergillus</taxon>
        <taxon>Aspergillus subgen. Circumdati</taxon>
    </lineage>
</organism>
<feature type="compositionally biased region" description="Pro residues" evidence="1">
    <location>
        <begin position="215"/>
        <end position="225"/>
    </location>
</feature>
<protein>
    <recommendedName>
        <fullName evidence="4">C2H2-type domain-containing protein</fullName>
    </recommendedName>
</protein>
<feature type="region of interest" description="Disordered" evidence="1">
    <location>
        <begin position="190"/>
        <end position="225"/>
    </location>
</feature>
<keyword evidence="3" id="KW-1185">Reference proteome</keyword>
<evidence type="ECO:0000313" key="3">
    <source>
        <dbReference type="Proteomes" id="UP000248349"/>
    </source>
</evidence>